<evidence type="ECO:0000313" key="6">
    <source>
        <dbReference type="EMBL" id="TXC76046.1"/>
    </source>
</evidence>
<dbReference type="GO" id="GO:0030170">
    <property type="term" value="F:pyridoxal phosphate binding"/>
    <property type="evidence" value="ECO:0007669"/>
    <property type="project" value="InterPro"/>
</dbReference>
<dbReference type="InterPro" id="IPR005814">
    <property type="entry name" value="Aminotrans_3"/>
</dbReference>
<dbReference type="InterPro" id="IPR015422">
    <property type="entry name" value="PyrdxlP-dep_Trfase_small"/>
</dbReference>
<protein>
    <submittedName>
        <fullName evidence="6">Aspartate aminotransferase family protein</fullName>
    </submittedName>
</protein>
<keyword evidence="7" id="KW-1185">Reference proteome</keyword>
<dbReference type="Gene3D" id="3.90.1150.10">
    <property type="entry name" value="Aspartate Aminotransferase, domain 1"/>
    <property type="match status" value="1"/>
</dbReference>
<dbReference type="InterPro" id="IPR049704">
    <property type="entry name" value="Aminotrans_3_PPA_site"/>
</dbReference>
<dbReference type="CDD" id="cd00610">
    <property type="entry name" value="OAT_like"/>
    <property type="match status" value="1"/>
</dbReference>
<evidence type="ECO:0000256" key="3">
    <source>
        <dbReference type="ARBA" id="ARBA00022679"/>
    </source>
</evidence>
<dbReference type="OrthoDB" id="9801052at2"/>
<comment type="cofactor">
    <cofactor evidence="1">
        <name>pyridoxal 5'-phosphate</name>
        <dbReference type="ChEBI" id="CHEBI:597326"/>
    </cofactor>
</comment>
<keyword evidence="2 6" id="KW-0032">Aminotransferase</keyword>
<dbReference type="GO" id="GO:0008483">
    <property type="term" value="F:transaminase activity"/>
    <property type="evidence" value="ECO:0007669"/>
    <property type="project" value="UniProtKB-KW"/>
</dbReference>
<organism evidence="6 7">
    <name type="scientific">Luteibaculum oceani</name>
    <dbReference type="NCBI Taxonomy" id="1294296"/>
    <lineage>
        <taxon>Bacteria</taxon>
        <taxon>Pseudomonadati</taxon>
        <taxon>Bacteroidota</taxon>
        <taxon>Flavobacteriia</taxon>
        <taxon>Flavobacteriales</taxon>
        <taxon>Luteibaculaceae</taxon>
        <taxon>Luteibaculum</taxon>
    </lineage>
</organism>
<dbReference type="FunFam" id="3.40.640.10:FF:000004">
    <property type="entry name" value="Acetylornithine aminotransferase"/>
    <property type="match status" value="1"/>
</dbReference>
<dbReference type="InterPro" id="IPR015421">
    <property type="entry name" value="PyrdxlP-dep_Trfase_major"/>
</dbReference>
<dbReference type="PANTHER" id="PTHR11986">
    <property type="entry name" value="AMINOTRANSFERASE CLASS III"/>
    <property type="match status" value="1"/>
</dbReference>
<dbReference type="RefSeq" id="WP_147015284.1">
    <property type="nucleotide sequence ID" value="NZ_VORB01000011.1"/>
</dbReference>
<comment type="similarity">
    <text evidence="5">Belongs to the class-III pyridoxal-phosphate-dependent aminotransferase family.</text>
</comment>
<reference evidence="6 7" key="1">
    <citation type="submission" date="2019-08" db="EMBL/GenBank/DDBJ databases">
        <title>Genome of Luteibaculum oceani JCM 18817.</title>
        <authorList>
            <person name="Bowman J.P."/>
        </authorList>
    </citation>
    <scope>NUCLEOTIDE SEQUENCE [LARGE SCALE GENOMIC DNA]</scope>
    <source>
        <strain evidence="6 7">JCM 18817</strain>
    </source>
</reference>
<dbReference type="Gene3D" id="3.40.640.10">
    <property type="entry name" value="Type I PLP-dependent aspartate aminotransferase-like (Major domain)"/>
    <property type="match status" value="1"/>
</dbReference>
<evidence type="ECO:0000256" key="2">
    <source>
        <dbReference type="ARBA" id="ARBA00022576"/>
    </source>
</evidence>
<dbReference type="InterPro" id="IPR050103">
    <property type="entry name" value="Class-III_PLP-dep_AT"/>
</dbReference>
<dbReference type="Proteomes" id="UP000321168">
    <property type="component" value="Unassembled WGS sequence"/>
</dbReference>
<dbReference type="PROSITE" id="PS00600">
    <property type="entry name" value="AA_TRANSFER_CLASS_3"/>
    <property type="match status" value="1"/>
</dbReference>
<dbReference type="SUPFAM" id="SSF53383">
    <property type="entry name" value="PLP-dependent transferases"/>
    <property type="match status" value="1"/>
</dbReference>
<evidence type="ECO:0000256" key="1">
    <source>
        <dbReference type="ARBA" id="ARBA00001933"/>
    </source>
</evidence>
<keyword evidence="4 5" id="KW-0663">Pyridoxal phosphate</keyword>
<dbReference type="AlphaFoldDB" id="A0A5C6UV69"/>
<dbReference type="GO" id="GO:0042802">
    <property type="term" value="F:identical protein binding"/>
    <property type="evidence" value="ECO:0007669"/>
    <property type="project" value="TreeGrafter"/>
</dbReference>
<dbReference type="PIRSF" id="PIRSF000521">
    <property type="entry name" value="Transaminase_4ab_Lys_Orn"/>
    <property type="match status" value="1"/>
</dbReference>
<dbReference type="Pfam" id="PF00202">
    <property type="entry name" value="Aminotran_3"/>
    <property type="match status" value="1"/>
</dbReference>
<proteinExistence type="inferred from homology"/>
<dbReference type="InterPro" id="IPR015424">
    <property type="entry name" value="PyrdxlP-dep_Trfase"/>
</dbReference>
<name>A0A5C6UV69_9FLAO</name>
<evidence type="ECO:0000313" key="7">
    <source>
        <dbReference type="Proteomes" id="UP000321168"/>
    </source>
</evidence>
<sequence length="390" mass="42702">MEKLSQHLAPTSPTPLNLSISRAEGSYLYSAFDRPYLDFISGIGVSNMGHKHPAVVKAIKDQADKHLHVMVYGEMEQTVQTEFAKLLTQQTPKHLNAVYFVNSGTEANEAAIKLARRVTGKSEIIACRKSYHGCTTGSLAISGNEMKKYAFRPLMSGVNFISFNKLEDLNRITKETAAVFIETIQGDAGIRIPDKEWMKALRKRCDETCTLLVMDEIQCGMGRTGSLFAFEQFGISPDLLTLGKALGGGLPIGALLASEKMLNQFASNPVLGHISTFAGHPLACAAGLANLEAMLEENVIAEVENKGKLLHQLLQHPKIVEVRWKGLFFGVELGNAEEVKQVVEACLQQGVLVYWFLSSPNSFRIAPPLNISIEDLKFGANAIVNALNQL</sequence>
<evidence type="ECO:0000256" key="4">
    <source>
        <dbReference type="ARBA" id="ARBA00022898"/>
    </source>
</evidence>
<gene>
    <name evidence="6" type="ORF">FRX97_11065</name>
</gene>
<evidence type="ECO:0000256" key="5">
    <source>
        <dbReference type="RuleBase" id="RU003560"/>
    </source>
</evidence>
<dbReference type="PANTHER" id="PTHR11986:SF79">
    <property type="entry name" value="ACETYLORNITHINE AMINOTRANSFERASE, MITOCHONDRIAL"/>
    <property type="match status" value="1"/>
</dbReference>
<dbReference type="EMBL" id="VORB01000011">
    <property type="protein sequence ID" value="TXC76046.1"/>
    <property type="molecule type" value="Genomic_DNA"/>
</dbReference>
<comment type="caution">
    <text evidence="6">The sequence shown here is derived from an EMBL/GenBank/DDBJ whole genome shotgun (WGS) entry which is preliminary data.</text>
</comment>
<accession>A0A5C6UV69</accession>
<keyword evidence="3 6" id="KW-0808">Transferase</keyword>